<protein>
    <submittedName>
        <fullName evidence="2">Uncharacterized protein</fullName>
    </submittedName>
</protein>
<accession>A0A1Z4GAK8</accession>
<dbReference type="EMBL" id="AP018174">
    <property type="protein sequence ID" value="BAY14531.1"/>
    <property type="molecule type" value="Genomic_DNA"/>
</dbReference>
<reference evidence="2 3" key="1">
    <citation type="submission" date="2017-06" db="EMBL/GenBank/DDBJ databases">
        <title>Genome sequencing of cyanobaciteial culture collection at National Institute for Environmental Studies (NIES).</title>
        <authorList>
            <person name="Hirose Y."/>
            <person name="Shimura Y."/>
            <person name="Fujisawa T."/>
            <person name="Nakamura Y."/>
            <person name="Kawachi M."/>
        </authorList>
    </citation>
    <scope>NUCLEOTIDE SEQUENCE [LARGE SCALE GENOMIC DNA]</scope>
    <source>
        <strain evidence="2 3">NIES-21</strain>
    </source>
</reference>
<proteinExistence type="predicted"/>
<dbReference type="Proteomes" id="UP000218287">
    <property type="component" value="Chromosome"/>
</dbReference>
<feature type="compositionally biased region" description="Basic and acidic residues" evidence="1">
    <location>
        <begin position="37"/>
        <end position="51"/>
    </location>
</feature>
<name>A0A1Z4GAK8_9CYAN</name>
<dbReference type="AlphaFoldDB" id="A0A1Z4GAK8"/>
<evidence type="ECO:0000256" key="1">
    <source>
        <dbReference type="SAM" id="MobiDB-lite"/>
    </source>
</evidence>
<keyword evidence="3" id="KW-1185">Reference proteome</keyword>
<evidence type="ECO:0000313" key="3">
    <source>
        <dbReference type="Proteomes" id="UP000218287"/>
    </source>
</evidence>
<evidence type="ECO:0000313" key="2">
    <source>
        <dbReference type="EMBL" id="BAY14531.1"/>
    </source>
</evidence>
<feature type="region of interest" description="Disordered" evidence="1">
    <location>
        <begin position="1"/>
        <end position="51"/>
    </location>
</feature>
<feature type="compositionally biased region" description="Polar residues" evidence="1">
    <location>
        <begin position="1"/>
        <end position="11"/>
    </location>
</feature>
<sequence>MTTLTTENQKSTKQKKQSFPRTDIGSPKVPFRKTKKIKQEHELLSDWEHAS</sequence>
<gene>
    <name evidence="2" type="ORF">NIES21_02880</name>
</gene>
<organism evidence="2 3">
    <name type="scientific">Anabaenopsis circularis NIES-21</name>
    <dbReference type="NCBI Taxonomy" id="1085406"/>
    <lineage>
        <taxon>Bacteria</taxon>
        <taxon>Bacillati</taxon>
        <taxon>Cyanobacteriota</taxon>
        <taxon>Cyanophyceae</taxon>
        <taxon>Nostocales</taxon>
        <taxon>Nodulariaceae</taxon>
        <taxon>Anabaenopsis</taxon>
    </lineage>
</organism>